<evidence type="ECO:0000313" key="3">
    <source>
        <dbReference type="EMBL" id="KAK7472977.1"/>
    </source>
</evidence>
<feature type="transmembrane region" description="Helical" evidence="2">
    <location>
        <begin position="25"/>
        <end position="50"/>
    </location>
</feature>
<keyword evidence="2" id="KW-0472">Membrane</keyword>
<organism evidence="3 4">
    <name type="scientific">Marasmiellus scandens</name>
    <dbReference type="NCBI Taxonomy" id="2682957"/>
    <lineage>
        <taxon>Eukaryota</taxon>
        <taxon>Fungi</taxon>
        <taxon>Dikarya</taxon>
        <taxon>Basidiomycota</taxon>
        <taxon>Agaricomycotina</taxon>
        <taxon>Agaricomycetes</taxon>
        <taxon>Agaricomycetidae</taxon>
        <taxon>Agaricales</taxon>
        <taxon>Marasmiineae</taxon>
        <taxon>Omphalotaceae</taxon>
        <taxon>Marasmiellus</taxon>
    </lineage>
</organism>
<sequence>MGAPAHNKLHMTERRTMPPSCDNNFVVSIVLSGLGGLAFGVLLILALIAYKRRRHHKEDQVESQMSEIYSVPSPVPSSANSSRFLWSPNMTSPPAVHITDGGENQEALNPEKKRLPRIIISTSINPEQAGSTRTPKFRIKRVPVPRLSRLPPTPVAKTSNFARRFSHKCRRGLPSSVRPVPRSQVIPLDK</sequence>
<evidence type="ECO:0000256" key="1">
    <source>
        <dbReference type="SAM" id="MobiDB-lite"/>
    </source>
</evidence>
<keyword evidence="2" id="KW-0812">Transmembrane</keyword>
<feature type="region of interest" description="Disordered" evidence="1">
    <location>
        <begin position="166"/>
        <end position="190"/>
    </location>
</feature>
<accession>A0ABR1K713</accession>
<reference evidence="3 4" key="1">
    <citation type="submission" date="2024-01" db="EMBL/GenBank/DDBJ databases">
        <title>A draft genome for the cacao thread blight pathogen Marasmiellus scandens.</title>
        <authorList>
            <person name="Baruah I.K."/>
            <person name="Leung J."/>
            <person name="Bukari Y."/>
            <person name="Amoako-Attah I."/>
            <person name="Meinhardt L.W."/>
            <person name="Bailey B.A."/>
            <person name="Cohen S.P."/>
        </authorList>
    </citation>
    <scope>NUCLEOTIDE SEQUENCE [LARGE SCALE GENOMIC DNA]</scope>
    <source>
        <strain evidence="3 4">GH-19</strain>
    </source>
</reference>
<dbReference type="Proteomes" id="UP001498398">
    <property type="component" value="Unassembled WGS sequence"/>
</dbReference>
<dbReference type="EMBL" id="JBANRG010000001">
    <property type="protein sequence ID" value="KAK7472977.1"/>
    <property type="molecule type" value="Genomic_DNA"/>
</dbReference>
<evidence type="ECO:0000256" key="2">
    <source>
        <dbReference type="SAM" id="Phobius"/>
    </source>
</evidence>
<name>A0ABR1K713_9AGAR</name>
<protein>
    <submittedName>
        <fullName evidence="3">Uncharacterized protein</fullName>
    </submittedName>
</protein>
<keyword evidence="4" id="KW-1185">Reference proteome</keyword>
<comment type="caution">
    <text evidence="3">The sequence shown here is derived from an EMBL/GenBank/DDBJ whole genome shotgun (WGS) entry which is preliminary data.</text>
</comment>
<keyword evidence="2" id="KW-1133">Transmembrane helix</keyword>
<evidence type="ECO:0000313" key="4">
    <source>
        <dbReference type="Proteomes" id="UP001498398"/>
    </source>
</evidence>
<proteinExistence type="predicted"/>
<gene>
    <name evidence="3" type="ORF">VKT23_001081</name>
</gene>